<keyword evidence="2 4" id="KW-0808">Transferase</keyword>
<evidence type="ECO:0000313" key="8">
    <source>
        <dbReference type="Proteomes" id="UP000028582"/>
    </source>
</evidence>
<dbReference type="GO" id="GO:0032259">
    <property type="term" value="P:methylation"/>
    <property type="evidence" value="ECO:0007669"/>
    <property type="project" value="UniProtKB-KW"/>
</dbReference>
<dbReference type="Proteomes" id="UP000028582">
    <property type="component" value="Unassembled WGS sequence"/>
</dbReference>
<reference evidence="7 8" key="1">
    <citation type="submission" date="2013-11" db="EMBL/GenBank/DDBJ databases">
        <title>The Genome Sequence of Phytophthora parasitica P1976.</title>
        <authorList>
            <consortium name="The Broad Institute Genomics Platform"/>
            <person name="Russ C."/>
            <person name="Tyler B."/>
            <person name="Panabieres F."/>
            <person name="Shan W."/>
            <person name="Tripathy S."/>
            <person name="Grunwald N."/>
            <person name="Machado M."/>
            <person name="Johnson C.S."/>
            <person name="Walker B."/>
            <person name="Young S."/>
            <person name="Zeng Q."/>
            <person name="Gargeya S."/>
            <person name="Fitzgerald M."/>
            <person name="Haas B."/>
            <person name="Abouelleil A."/>
            <person name="Allen A.W."/>
            <person name="Alvarado L."/>
            <person name="Arachchi H.M."/>
            <person name="Berlin A.M."/>
            <person name="Chapman S.B."/>
            <person name="Gainer-Dewar J."/>
            <person name="Goldberg J."/>
            <person name="Griggs A."/>
            <person name="Gujja S."/>
            <person name="Hansen M."/>
            <person name="Howarth C."/>
            <person name="Imamovic A."/>
            <person name="Ireland A."/>
            <person name="Larimer J."/>
            <person name="McCowan C."/>
            <person name="Murphy C."/>
            <person name="Pearson M."/>
            <person name="Poon T.W."/>
            <person name="Priest M."/>
            <person name="Roberts A."/>
            <person name="Saif S."/>
            <person name="Shea T."/>
            <person name="Sisk P."/>
            <person name="Sykes S."/>
            <person name="Wortman J."/>
            <person name="Nusbaum C."/>
            <person name="Birren B."/>
        </authorList>
    </citation>
    <scope>NUCLEOTIDE SEQUENCE [LARGE SCALE GENOMIC DNA]</scope>
    <source>
        <strain evidence="7 8">P1976</strain>
    </source>
</reference>
<dbReference type="Gene3D" id="2.40.50.140">
    <property type="entry name" value="Nucleic acid-binding proteins"/>
    <property type="match status" value="1"/>
</dbReference>
<dbReference type="InterPro" id="IPR030390">
    <property type="entry name" value="MeTrfase_TrmA_AS"/>
</dbReference>
<dbReference type="CDD" id="cd02440">
    <property type="entry name" value="AdoMet_MTases"/>
    <property type="match status" value="1"/>
</dbReference>
<dbReference type="OrthoDB" id="10250660at2759"/>
<evidence type="ECO:0000256" key="2">
    <source>
        <dbReference type="ARBA" id="ARBA00022679"/>
    </source>
</evidence>
<dbReference type="PROSITE" id="PS01230">
    <property type="entry name" value="TRMA_1"/>
    <property type="match status" value="1"/>
</dbReference>
<evidence type="ECO:0000256" key="1">
    <source>
        <dbReference type="ARBA" id="ARBA00022603"/>
    </source>
</evidence>
<keyword evidence="6" id="KW-1133">Transmembrane helix</keyword>
<feature type="binding site" evidence="4">
    <location>
        <position position="677"/>
    </location>
    <ligand>
        <name>S-adenosyl-L-methionine</name>
        <dbReference type="ChEBI" id="CHEBI:59789"/>
    </ligand>
</feature>
<proteinExistence type="inferred from homology"/>
<feature type="transmembrane region" description="Helical" evidence="6">
    <location>
        <begin position="12"/>
        <end position="33"/>
    </location>
</feature>
<dbReference type="InterPro" id="IPR012340">
    <property type="entry name" value="NA-bd_OB-fold"/>
</dbReference>
<keyword evidence="6" id="KW-0472">Membrane</keyword>
<dbReference type="SUPFAM" id="SSF53335">
    <property type="entry name" value="S-adenosyl-L-methionine-dependent methyltransferases"/>
    <property type="match status" value="1"/>
</dbReference>
<accession>A0A081AZC6</accession>
<dbReference type="Gene3D" id="2.40.50.1070">
    <property type="match status" value="1"/>
</dbReference>
<keyword evidence="3 4" id="KW-0949">S-adenosyl-L-methionine</keyword>
<comment type="caution">
    <text evidence="7">The sequence shown here is derived from an EMBL/GenBank/DDBJ whole genome shotgun (WGS) entry which is preliminary data.</text>
</comment>
<evidence type="ECO:0000256" key="4">
    <source>
        <dbReference type="PROSITE-ProRule" id="PRU01024"/>
    </source>
</evidence>
<feature type="binding site" evidence="4">
    <location>
        <position position="564"/>
    </location>
    <ligand>
        <name>S-adenosyl-L-methionine</name>
        <dbReference type="ChEBI" id="CHEBI:59789"/>
    </ligand>
</feature>
<feature type="active site" evidence="5">
    <location>
        <position position="704"/>
    </location>
</feature>
<dbReference type="Gene3D" id="3.40.50.150">
    <property type="entry name" value="Vaccinia Virus protein VP39"/>
    <property type="match status" value="1"/>
</dbReference>
<feature type="active site" description="Nucleophile" evidence="4">
    <location>
        <position position="704"/>
    </location>
</feature>
<evidence type="ECO:0000256" key="3">
    <source>
        <dbReference type="ARBA" id="ARBA00022691"/>
    </source>
</evidence>
<gene>
    <name evidence="7" type="ORF">F444_01860</name>
</gene>
<dbReference type="PANTHER" id="PTHR11061">
    <property type="entry name" value="RNA M5U METHYLTRANSFERASE"/>
    <property type="match status" value="1"/>
</dbReference>
<dbReference type="InterPro" id="IPR010280">
    <property type="entry name" value="U5_MeTrfase_fam"/>
</dbReference>
<name>A0A081AZC6_PHYNI</name>
<dbReference type="AlphaFoldDB" id="A0A081AZC6"/>
<evidence type="ECO:0008006" key="9">
    <source>
        <dbReference type="Google" id="ProtNLM"/>
    </source>
</evidence>
<dbReference type="Pfam" id="PF05958">
    <property type="entry name" value="tRNA_U5-meth_tr"/>
    <property type="match status" value="1"/>
</dbReference>
<comment type="similarity">
    <text evidence="4">Belongs to the class I-like SAM-binding methyltransferase superfamily. RNA M5U methyltransferase family.</text>
</comment>
<dbReference type="EMBL" id="ANJA01000348">
    <property type="protein sequence ID" value="ETO84237.1"/>
    <property type="molecule type" value="Genomic_DNA"/>
</dbReference>
<organism evidence="7 8">
    <name type="scientific">Phytophthora nicotianae P1976</name>
    <dbReference type="NCBI Taxonomy" id="1317066"/>
    <lineage>
        <taxon>Eukaryota</taxon>
        <taxon>Sar</taxon>
        <taxon>Stramenopiles</taxon>
        <taxon>Oomycota</taxon>
        <taxon>Peronosporomycetes</taxon>
        <taxon>Peronosporales</taxon>
        <taxon>Peronosporaceae</taxon>
        <taxon>Phytophthora</taxon>
    </lineage>
</organism>
<evidence type="ECO:0000256" key="5">
    <source>
        <dbReference type="PROSITE-ProRule" id="PRU10015"/>
    </source>
</evidence>
<protein>
    <recommendedName>
        <fullName evidence="9">23S rRNA (Uracil-5-)-methyltransferase RumA</fullName>
    </recommendedName>
</protein>
<keyword evidence="1 4" id="KW-0489">Methyltransferase</keyword>
<dbReference type="GO" id="GO:0008173">
    <property type="term" value="F:RNA methyltransferase activity"/>
    <property type="evidence" value="ECO:0007669"/>
    <property type="project" value="InterPro"/>
</dbReference>
<keyword evidence="6" id="KW-0812">Transmembrane</keyword>
<dbReference type="GO" id="GO:0006396">
    <property type="term" value="P:RNA processing"/>
    <property type="evidence" value="ECO:0007669"/>
    <property type="project" value="InterPro"/>
</dbReference>
<feature type="binding site" evidence="4">
    <location>
        <position position="594"/>
    </location>
    <ligand>
        <name>S-adenosyl-L-methionine</name>
        <dbReference type="ChEBI" id="CHEBI:59789"/>
    </ligand>
</feature>
<dbReference type="PROSITE" id="PS51687">
    <property type="entry name" value="SAM_MT_RNA_M5U"/>
    <property type="match status" value="1"/>
</dbReference>
<evidence type="ECO:0000313" key="7">
    <source>
        <dbReference type="EMBL" id="ETO84237.1"/>
    </source>
</evidence>
<dbReference type="PANTHER" id="PTHR11061:SF30">
    <property type="entry name" value="TRNA (URACIL(54)-C(5))-METHYLTRANSFERASE"/>
    <property type="match status" value="1"/>
</dbReference>
<sequence>MTQRDVFTSSWNASVAILGGLIAALAALVPLLLGDCGKLLLQACCITGQFDTLTVDVCTYLIGASIAIGARESRPMPPLIRNFWRVAKGRNSYHLAVVFNENIVPCWHLRTQQAMPGRLGYLLLCQFKEEIPVVEPRPLIGQILFTELLFLNQTMALRSRFSSRWAACMRTARVHRIFSTVTPPRPSTAPKSKRRVVLSIDKLNSHGDGVGTYISAEGVKMQVVVPFSAPGDEIQAELWERDVQSREKWAADKPQSAWPVFGQQVALSEPSGHRTQPQCSKYFGICGGCKLQHVSYTQQLEEKQEWIQELFAERRHSPDMEIRDILGVETEGEQGGIYHYRNKMEFTCSTGRWLLDEDKPSSDNSEAPRYPFTVGMFPVASVSARRSKQIHGKSKARRRRATVWSPRILSLNECLLQSSACNRLLQQLVVRSEDLGLQAYDFNTHEGFLKQIVLRRGVNSQGRTEIMLGLVTTTFEGEQSELLKSIIQGLVCEHEKDLLAETEDAPRLVSIVESLDGEAQRHRRQKGEEPAESTGEERVLYGSSHFEDTILKHRFEVSFNSFFQPNSNQASVLYREIQHMIAALPEQPVVWDLFCGVGSIGICMGPYAKKVVGFELVDAAVERAKVNASLNGYTPDHMQFFCVDLAKSWQEEEFLNKIASTSNGSSSSELPDLVIVDPPRAGLHKKLIKMLRRIAPRHICYVSCNPHSQVPDLEAFCAKAKPEIGEVGTYRVRYLQPVDMLPHTPHIETIAWLERCD</sequence>
<feature type="binding site" evidence="4">
    <location>
        <position position="615"/>
    </location>
    <ligand>
        <name>S-adenosyl-L-methionine</name>
        <dbReference type="ChEBI" id="CHEBI:59789"/>
    </ligand>
</feature>
<dbReference type="InterPro" id="IPR029063">
    <property type="entry name" value="SAM-dependent_MTases_sf"/>
</dbReference>
<evidence type="ECO:0000256" key="6">
    <source>
        <dbReference type="SAM" id="Phobius"/>
    </source>
</evidence>